<gene>
    <name evidence="1" type="ORF">NPIL_698121</name>
</gene>
<dbReference type="EMBL" id="BMAW01029300">
    <property type="protein sequence ID" value="GFU11381.1"/>
    <property type="molecule type" value="Genomic_DNA"/>
</dbReference>
<evidence type="ECO:0000313" key="2">
    <source>
        <dbReference type="Proteomes" id="UP000887013"/>
    </source>
</evidence>
<proteinExistence type="predicted"/>
<dbReference type="AlphaFoldDB" id="A0A8X6UEM7"/>
<evidence type="ECO:0000313" key="1">
    <source>
        <dbReference type="EMBL" id="GFU11381.1"/>
    </source>
</evidence>
<organism evidence="1 2">
    <name type="scientific">Nephila pilipes</name>
    <name type="common">Giant wood spider</name>
    <name type="synonym">Nephila maculata</name>
    <dbReference type="NCBI Taxonomy" id="299642"/>
    <lineage>
        <taxon>Eukaryota</taxon>
        <taxon>Metazoa</taxon>
        <taxon>Ecdysozoa</taxon>
        <taxon>Arthropoda</taxon>
        <taxon>Chelicerata</taxon>
        <taxon>Arachnida</taxon>
        <taxon>Araneae</taxon>
        <taxon>Araneomorphae</taxon>
        <taxon>Entelegynae</taxon>
        <taxon>Araneoidea</taxon>
        <taxon>Nephilidae</taxon>
        <taxon>Nephila</taxon>
    </lineage>
</organism>
<name>A0A8X6UEM7_NEPPI</name>
<reference evidence="1" key="1">
    <citation type="submission" date="2020-08" db="EMBL/GenBank/DDBJ databases">
        <title>Multicomponent nature underlies the extraordinary mechanical properties of spider dragline silk.</title>
        <authorList>
            <person name="Kono N."/>
            <person name="Nakamura H."/>
            <person name="Mori M."/>
            <person name="Yoshida Y."/>
            <person name="Ohtoshi R."/>
            <person name="Malay A.D."/>
            <person name="Moran D.A.P."/>
            <person name="Tomita M."/>
            <person name="Numata K."/>
            <person name="Arakawa K."/>
        </authorList>
    </citation>
    <scope>NUCLEOTIDE SEQUENCE</scope>
</reference>
<accession>A0A8X6UEM7</accession>
<protein>
    <submittedName>
        <fullName evidence="1">Uncharacterized protein</fullName>
    </submittedName>
</protein>
<sequence>MKSAILLQKTWILTSCKLNILCSCKVCLLTCSIIFSVRKDPLDELAQIVGKIHEVSRGNLTIGNIESKGLDGGEALLAENSNMEKKKKNVSLSKPVTYFHPRSRSLLVSSLSLKIEQKGLRNRAVGWKNKEQICFEGGRSMQVEH</sequence>
<keyword evidence="2" id="KW-1185">Reference proteome</keyword>
<dbReference type="Proteomes" id="UP000887013">
    <property type="component" value="Unassembled WGS sequence"/>
</dbReference>
<comment type="caution">
    <text evidence="1">The sequence shown here is derived from an EMBL/GenBank/DDBJ whole genome shotgun (WGS) entry which is preliminary data.</text>
</comment>